<keyword evidence="4" id="KW-1185">Reference proteome</keyword>
<dbReference type="SMART" id="SM00173">
    <property type="entry name" value="RAS"/>
    <property type="match status" value="1"/>
</dbReference>
<evidence type="ECO:0000313" key="5">
    <source>
        <dbReference type="RefSeq" id="XP_013393065.1"/>
    </source>
</evidence>
<dbReference type="PROSITE" id="PS51419">
    <property type="entry name" value="RAB"/>
    <property type="match status" value="1"/>
</dbReference>
<reference evidence="5" key="1">
    <citation type="submission" date="2025-08" db="UniProtKB">
        <authorList>
            <consortium name="RefSeq"/>
        </authorList>
    </citation>
    <scope>IDENTIFICATION</scope>
    <source>
        <tissue evidence="5">Gonads</tissue>
    </source>
</reference>
<proteinExistence type="predicted"/>
<sequence>MAGKEFDVKYKVLLIGNSGVGKTALIRALTQEEFSMEMLPTIGIDFVKKIFHVDGANVQLEIWDTAGQERFRTITKFQYRGTKEIRPDHPTESIPVYIIGNKCDLEQQRQISKRDGKKKAQETLVRGFMETSAKNNINIQEAFYELAHALLDTYNPKLMTSYLNPVDRKEKKGSKQRISQLTSSSSEYDQTSSRSKKIKLKKKDKPRSSCCHRS</sequence>
<dbReference type="InterPro" id="IPR001806">
    <property type="entry name" value="Small_GTPase"/>
</dbReference>
<dbReference type="RefSeq" id="XP_013393065.1">
    <property type="nucleotide sequence ID" value="XM_013537611.1"/>
</dbReference>
<evidence type="ECO:0000256" key="2">
    <source>
        <dbReference type="ARBA" id="ARBA00023134"/>
    </source>
</evidence>
<dbReference type="NCBIfam" id="TIGR00231">
    <property type="entry name" value="small_GTP"/>
    <property type="match status" value="1"/>
</dbReference>
<gene>
    <name evidence="5" type="primary">LOC106160844</name>
</gene>
<accession>A0A1S3I473</accession>
<feature type="region of interest" description="Disordered" evidence="3">
    <location>
        <begin position="165"/>
        <end position="214"/>
    </location>
</feature>
<dbReference type="SMART" id="SM00174">
    <property type="entry name" value="RHO"/>
    <property type="match status" value="1"/>
</dbReference>
<keyword evidence="2" id="KW-0342">GTP-binding</keyword>
<dbReference type="AlphaFoldDB" id="A0A1S3I473"/>
<dbReference type="GO" id="GO:0005525">
    <property type="term" value="F:GTP binding"/>
    <property type="evidence" value="ECO:0007669"/>
    <property type="project" value="UniProtKB-KW"/>
</dbReference>
<keyword evidence="1" id="KW-0547">Nucleotide-binding</keyword>
<dbReference type="InterPro" id="IPR027417">
    <property type="entry name" value="P-loop_NTPase"/>
</dbReference>
<dbReference type="OrthoDB" id="6232500at2759"/>
<dbReference type="InterPro" id="IPR050227">
    <property type="entry name" value="Rab"/>
</dbReference>
<dbReference type="FunFam" id="3.40.50.300:FF:001447">
    <property type="entry name" value="Ras-related protein Rab-1B"/>
    <property type="match status" value="1"/>
</dbReference>
<dbReference type="PRINTS" id="PR00449">
    <property type="entry name" value="RASTRNSFRMNG"/>
</dbReference>
<dbReference type="SUPFAM" id="SSF52540">
    <property type="entry name" value="P-loop containing nucleoside triphosphate hydrolases"/>
    <property type="match status" value="1"/>
</dbReference>
<dbReference type="GeneID" id="106160844"/>
<name>A0A1S3I473_LINAN</name>
<dbReference type="SMART" id="SM00175">
    <property type="entry name" value="RAB"/>
    <property type="match status" value="1"/>
</dbReference>
<dbReference type="Pfam" id="PF00071">
    <property type="entry name" value="Ras"/>
    <property type="match status" value="2"/>
</dbReference>
<dbReference type="PROSITE" id="PS51421">
    <property type="entry name" value="RAS"/>
    <property type="match status" value="1"/>
</dbReference>
<evidence type="ECO:0000313" key="4">
    <source>
        <dbReference type="Proteomes" id="UP000085678"/>
    </source>
</evidence>
<evidence type="ECO:0000256" key="3">
    <source>
        <dbReference type="SAM" id="MobiDB-lite"/>
    </source>
</evidence>
<protein>
    <submittedName>
        <fullName evidence="5">Ras-related protein Rab-13 isoform X2</fullName>
    </submittedName>
</protein>
<feature type="compositionally biased region" description="Low complexity" evidence="3">
    <location>
        <begin position="183"/>
        <end position="193"/>
    </location>
</feature>
<organism evidence="4 5">
    <name type="scientific">Lingula anatina</name>
    <name type="common">Brachiopod</name>
    <name type="synonym">Lingula unguis</name>
    <dbReference type="NCBI Taxonomy" id="7574"/>
    <lineage>
        <taxon>Eukaryota</taxon>
        <taxon>Metazoa</taxon>
        <taxon>Spiralia</taxon>
        <taxon>Lophotrochozoa</taxon>
        <taxon>Brachiopoda</taxon>
        <taxon>Linguliformea</taxon>
        <taxon>Lingulata</taxon>
        <taxon>Lingulida</taxon>
        <taxon>Linguloidea</taxon>
        <taxon>Lingulidae</taxon>
        <taxon>Lingula</taxon>
    </lineage>
</organism>
<dbReference type="GO" id="GO:0003924">
    <property type="term" value="F:GTPase activity"/>
    <property type="evidence" value="ECO:0007669"/>
    <property type="project" value="InterPro"/>
</dbReference>
<evidence type="ECO:0000256" key="1">
    <source>
        <dbReference type="ARBA" id="ARBA00022741"/>
    </source>
</evidence>
<dbReference type="Proteomes" id="UP000085678">
    <property type="component" value="Unplaced"/>
</dbReference>
<dbReference type="PANTHER" id="PTHR47977">
    <property type="entry name" value="RAS-RELATED PROTEIN RAB"/>
    <property type="match status" value="1"/>
</dbReference>
<dbReference type="Gene3D" id="3.40.50.300">
    <property type="entry name" value="P-loop containing nucleotide triphosphate hydrolases"/>
    <property type="match status" value="2"/>
</dbReference>
<feature type="compositionally biased region" description="Basic residues" evidence="3">
    <location>
        <begin position="194"/>
        <end position="214"/>
    </location>
</feature>
<dbReference type="SMART" id="SM00176">
    <property type="entry name" value="RAN"/>
    <property type="match status" value="1"/>
</dbReference>
<dbReference type="InterPro" id="IPR005225">
    <property type="entry name" value="Small_GTP-bd"/>
</dbReference>
<dbReference type="CDD" id="cd00154">
    <property type="entry name" value="Rab"/>
    <property type="match status" value="1"/>
</dbReference>